<name>A0A1Y0B4I5_9LAMI</name>
<sequence>MSYNPATCLGSIRRSVSPKSTKKITEKKTFTRSALVWRFLEGNYYVGAYLSQIFNDLQMINRTGGADEELRAAWKVREDDEAL</sequence>
<gene>
    <name evidence="1" type="ORF">AEK19_MT2219</name>
</gene>
<accession>A0A1Y0B4I5</accession>
<evidence type="ECO:0000313" key="1">
    <source>
        <dbReference type="EMBL" id="ART32365.1"/>
    </source>
</evidence>
<dbReference type="EMBL" id="KY774314">
    <property type="protein sequence ID" value="ART32365.1"/>
    <property type="molecule type" value="Genomic_DNA"/>
</dbReference>
<dbReference type="AlphaFoldDB" id="A0A1Y0B4I5"/>
<proteinExistence type="predicted"/>
<geneLocation type="mitochondrion" evidence="1"/>
<organism evidence="1">
    <name type="scientific">Utricularia reniformis</name>
    <dbReference type="NCBI Taxonomy" id="192314"/>
    <lineage>
        <taxon>Eukaryota</taxon>
        <taxon>Viridiplantae</taxon>
        <taxon>Streptophyta</taxon>
        <taxon>Embryophyta</taxon>
        <taxon>Tracheophyta</taxon>
        <taxon>Spermatophyta</taxon>
        <taxon>Magnoliopsida</taxon>
        <taxon>eudicotyledons</taxon>
        <taxon>Gunneridae</taxon>
        <taxon>Pentapetalae</taxon>
        <taxon>asterids</taxon>
        <taxon>lamiids</taxon>
        <taxon>Lamiales</taxon>
        <taxon>Lentibulariaceae</taxon>
        <taxon>Utricularia</taxon>
    </lineage>
</organism>
<protein>
    <submittedName>
        <fullName evidence="1">Uncharacterized protein</fullName>
    </submittedName>
</protein>
<keyword evidence="1" id="KW-0496">Mitochondrion</keyword>
<reference evidence="1" key="1">
    <citation type="submission" date="2017-03" db="EMBL/GenBank/DDBJ databases">
        <title>The mitochondrial genome of the carnivorous plant Utricularia reniformis (Lentibulariaceae): structure, comparative analysis and evolutionary landmarks.</title>
        <authorList>
            <person name="Silva S.R."/>
            <person name="Alvarenga D.O."/>
            <person name="Michael T.P."/>
            <person name="Miranda V.F.O."/>
            <person name="Varani A.M."/>
        </authorList>
    </citation>
    <scope>NUCLEOTIDE SEQUENCE</scope>
</reference>